<proteinExistence type="predicted"/>
<comment type="caution">
    <text evidence="1">The sequence shown here is derived from an EMBL/GenBank/DDBJ whole genome shotgun (WGS) entry which is preliminary data.</text>
</comment>
<sequence>MEFNKRLHWKNFTVTFLALRGKKAASKIFP</sequence>
<dbReference type="AlphaFoldDB" id="A0A839UUA9"/>
<evidence type="ECO:0000313" key="1">
    <source>
        <dbReference type="EMBL" id="MBB3170019.1"/>
    </source>
</evidence>
<reference evidence="1 3" key="1">
    <citation type="submission" date="2020-08" db="EMBL/GenBank/DDBJ databases">
        <title>Genomic Encyclopedia of Type Strains, Phase III (KMG-III): the genomes of soil and plant-associated and newly described type strains.</title>
        <authorList>
            <person name="Whitman W."/>
        </authorList>
    </citation>
    <scope>NUCLEOTIDE SEQUENCE [LARGE SCALE GENOMIC DNA]</scope>
    <source>
        <strain evidence="1 3">CECT 8571</strain>
    </source>
</reference>
<protein>
    <submittedName>
        <fullName evidence="1">Uncharacterized protein</fullName>
    </submittedName>
</protein>
<dbReference type="EMBL" id="JACHXZ010000004">
    <property type="protein sequence ID" value="MBB3170019.1"/>
    <property type="molecule type" value="Genomic_DNA"/>
</dbReference>
<name>A0A839UUA9_9GAMM</name>
<evidence type="ECO:0000313" key="2">
    <source>
        <dbReference type="EMBL" id="MBB3170218.1"/>
    </source>
</evidence>
<accession>A0A839UUA9</accession>
<organism evidence="1 3">
    <name type="scientific">Simiduia aestuariiviva</name>
    <dbReference type="NCBI Taxonomy" id="1510459"/>
    <lineage>
        <taxon>Bacteria</taxon>
        <taxon>Pseudomonadati</taxon>
        <taxon>Pseudomonadota</taxon>
        <taxon>Gammaproteobacteria</taxon>
        <taxon>Cellvibrionales</taxon>
        <taxon>Cellvibrionaceae</taxon>
        <taxon>Simiduia</taxon>
    </lineage>
</organism>
<dbReference type="Proteomes" id="UP000559987">
    <property type="component" value="Unassembled WGS sequence"/>
</dbReference>
<dbReference type="EMBL" id="JACHXZ010000010">
    <property type="protein sequence ID" value="MBB3170218.1"/>
    <property type="molecule type" value="Genomic_DNA"/>
</dbReference>
<keyword evidence="3" id="KW-1185">Reference proteome</keyword>
<evidence type="ECO:0000313" key="3">
    <source>
        <dbReference type="Proteomes" id="UP000559987"/>
    </source>
</evidence>
<gene>
    <name evidence="1" type="ORF">FHS30_003232</name>
    <name evidence="2" type="ORF">FHS30_003445</name>
</gene>